<dbReference type="EMBL" id="ML145088">
    <property type="protein sequence ID" value="TBU63664.1"/>
    <property type="molecule type" value="Genomic_DNA"/>
</dbReference>
<dbReference type="InterPro" id="IPR039848">
    <property type="entry name" value="Ribosomal_mS35_mt"/>
</dbReference>
<reference evidence="1 2" key="1">
    <citation type="submission" date="2019-01" db="EMBL/GenBank/DDBJ databases">
        <title>Draft genome sequences of three monokaryotic isolates of the white-rot basidiomycete fungus Dichomitus squalens.</title>
        <authorList>
            <consortium name="DOE Joint Genome Institute"/>
            <person name="Lopez S.C."/>
            <person name="Andreopoulos B."/>
            <person name="Pangilinan J."/>
            <person name="Lipzen A."/>
            <person name="Riley R."/>
            <person name="Ahrendt S."/>
            <person name="Ng V."/>
            <person name="Barry K."/>
            <person name="Daum C."/>
            <person name="Grigoriev I.V."/>
            <person name="Hilden K.S."/>
            <person name="Makela M.R."/>
            <person name="de Vries R.P."/>
        </authorList>
    </citation>
    <scope>NUCLEOTIDE SEQUENCE [LARGE SCALE GENOMIC DNA]</scope>
    <source>
        <strain evidence="1 2">CBS 464.89</strain>
    </source>
</reference>
<dbReference type="PANTHER" id="PTHR13490:SF0">
    <property type="entry name" value="SMALL RIBOSOMAL SUBUNIT PROTEIN MS35"/>
    <property type="match status" value="1"/>
</dbReference>
<evidence type="ECO:0000313" key="2">
    <source>
        <dbReference type="Proteomes" id="UP000292082"/>
    </source>
</evidence>
<accession>A0A4Q9QAI8</accession>
<evidence type="ECO:0000313" key="1">
    <source>
        <dbReference type="EMBL" id="TBU63664.1"/>
    </source>
</evidence>
<gene>
    <name evidence="1" type="ORF">BD310DRAFT_915675</name>
</gene>
<dbReference type="STRING" id="114155.A0A4Q9QAI8"/>
<dbReference type="PANTHER" id="PTHR13490">
    <property type="entry name" value="MITOCHONDRIAL 28S RIBOSOMAL PROTEIN S28"/>
    <property type="match status" value="1"/>
</dbReference>
<dbReference type="GO" id="GO:0003735">
    <property type="term" value="F:structural constituent of ribosome"/>
    <property type="evidence" value="ECO:0007669"/>
    <property type="project" value="InterPro"/>
</dbReference>
<keyword evidence="2" id="KW-1185">Reference proteome</keyword>
<dbReference type="OMA" id="AMNLKWA"/>
<proteinExistence type="predicted"/>
<dbReference type="GO" id="GO:0005763">
    <property type="term" value="C:mitochondrial small ribosomal subunit"/>
    <property type="evidence" value="ECO:0007669"/>
    <property type="project" value="TreeGrafter"/>
</dbReference>
<dbReference type="Proteomes" id="UP000292082">
    <property type="component" value="Unassembled WGS sequence"/>
</dbReference>
<name>A0A4Q9QAI8_9APHY</name>
<dbReference type="AlphaFoldDB" id="A0A4Q9QAI8"/>
<dbReference type="Pfam" id="PF10213">
    <property type="entry name" value="MRP-S28"/>
    <property type="match status" value="1"/>
</dbReference>
<organism evidence="1 2">
    <name type="scientific">Dichomitus squalens</name>
    <dbReference type="NCBI Taxonomy" id="114155"/>
    <lineage>
        <taxon>Eukaryota</taxon>
        <taxon>Fungi</taxon>
        <taxon>Dikarya</taxon>
        <taxon>Basidiomycota</taxon>
        <taxon>Agaricomycotina</taxon>
        <taxon>Agaricomycetes</taxon>
        <taxon>Polyporales</taxon>
        <taxon>Polyporaceae</taxon>
        <taxon>Dichomitus</taxon>
    </lineage>
</organism>
<protein>
    <submittedName>
        <fullName evidence="1">Mitochondrial ribosomal subunit protein-domain-containing protein</fullName>
    </submittedName>
</protein>
<dbReference type="GO" id="GO:0032543">
    <property type="term" value="P:mitochondrial translation"/>
    <property type="evidence" value="ECO:0007669"/>
    <property type="project" value="InterPro"/>
</dbReference>
<sequence>MALSRSSRTAFAHVFRTKHFHTGSVLNARQSPGAPAAAAAKARRAIPSLEPLLIEEDALEDQVRDGDDAPEPTHKYLQQQREMLYYMRLIEHEMPKLVAYRKPFVPPNSSNPLVIRSITYGGEPHPATAKRTIVVPVARLPLRNEQAIHKFKVLAGVRWTPEPPKDSGLNPEEGGSEHGYFKISCEDFPKGPMNLKWASDTLDRLLAAANDLKEPFADIPVDTRHIEARTRKAKKGGHIYGRQTHRPTLRDFPKEWLPVPKGEATSEPSASA</sequence>
<dbReference type="InterPro" id="IPR019349">
    <property type="entry name" value="Ribosomal_mS35_mit"/>
</dbReference>